<evidence type="ECO:0000256" key="6">
    <source>
        <dbReference type="ARBA" id="ARBA00023015"/>
    </source>
</evidence>
<dbReference type="Proteomes" id="UP000053105">
    <property type="component" value="Unassembled WGS sequence"/>
</dbReference>
<evidence type="ECO:0000256" key="10">
    <source>
        <dbReference type="SAM" id="MobiDB-lite"/>
    </source>
</evidence>
<dbReference type="PANTHER" id="PTHR13589:SF15">
    <property type="entry name" value="CREB-REGULATED TRANSCRIPTION COACTIVATOR, ISOFORM B"/>
    <property type="match status" value="1"/>
</dbReference>
<keyword evidence="13" id="KW-1185">Reference proteome</keyword>
<evidence type="ECO:0000256" key="2">
    <source>
        <dbReference type="ARBA" id="ARBA00004496"/>
    </source>
</evidence>
<keyword evidence="7" id="KW-0010">Activator</keyword>
<gene>
    <name evidence="12" type="ORF">WN51_03397</name>
</gene>
<feature type="compositionally biased region" description="Basic and acidic residues" evidence="10">
    <location>
        <begin position="34"/>
        <end position="43"/>
    </location>
</feature>
<evidence type="ECO:0000313" key="13">
    <source>
        <dbReference type="Proteomes" id="UP000053105"/>
    </source>
</evidence>
<feature type="domain" description="Transducer of regulated CREB activity N-terminal" evidence="11">
    <location>
        <begin position="3"/>
        <end position="47"/>
    </location>
</feature>
<dbReference type="Pfam" id="PF12884">
    <property type="entry name" value="TORC_N"/>
    <property type="match status" value="1"/>
</dbReference>
<keyword evidence="9" id="KW-0539">Nucleus</keyword>
<evidence type="ECO:0000256" key="4">
    <source>
        <dbReference type="ARBA" id="ARBA00022490"/>
    </source>
</evidence>
<protein>
    <recommendedName>
        <fullName evidence="11">Transducer of regulated CREB activity N-terminal domain-containing protein</fullName>
    </recommendedName>
</protein>
<reference evidence="12 13" key="1">
    <citation type="submission" date="2015-07" db="EMBL/GenBank/DDBJ databases">
        <title>The genome of Melipona quadrifasciata.</title>
        <authorList>
            <person name="Pan H."/>
            <person name="Kapheim K."/>
        </authorList>
    </citation>
    <scope>NUCLEOTIDE SEQUENCE [LARGE SCALE GENOMIC DNA]</scope>
    <source>
        <strain evidence="12">0111107301</strain>
        <tissue evidence="12">Whole body</tissue>
    </source>
</reference>
<keyword evidence="8" id="KW-0804">Transcription</keyword>
<dbReference type="GO" id="GO:0051289">
    <property type="term" value="P:protein homotetramerization"/>
    <property type="evidence" value="ECO:0007669"/>
    <property type="project" value="InterPro"/>
</dbReference>
<evidence type="ECO:0000256" key="1">
    <source>
        <dbReference type="ARBA" id="ARBA00004123"/>
    </source>
</evidence>
<name>A0A0N0BDU7_9HYME</name>
<dbReference type="AlphaFoldDB" id="A0A0N0BDU7"/>
<dbReference type="PANTHER" id="PTHR13589">
    <property type="entry name" value="CREB-REGULATED TRANSCRIPTION COACTIVATOR"/>
    <property type="match status" value="1"/>
</dbReference>
<sequence>MANPRKFSDKIALHKQKEAQERAAFEAIMREVSDVTSRNEKSTAKSNGLPRHQITE</sequence>
<keyword evidence="4" id="KW-0963">Cytoplasm</keyword>
<evidence type="ECO:0000259" key="11">
    <source>
        <dbReference type="Pfam" id="PF12884"/>
    </source>
</evidence>
<evidence type="ECO:0000256" key="5">
    <source>
        <dbReference type="ARBA" id="ARBA00022553"/>
    </source>
</evidence>
<dbReference type="GO" id="GO:0008140">
    <property type="term" value="F:cAMP response element binding protein binding"/>
    <property type="evidence" value="ECO:0007669"/>
    <property type="project" value="InterPro"/>
</dbReference>
<dbReference type="OrthoDB" id="8947034at2759"/>
<organism evidence="12 13">
    <name type="scientific">Melipona quadrifasciata</name>
    <dbReference type="NCBI Taxonomy" id="166423"/>
    <lineage>
        <taxon>Eukaryota</taxon>
        <taxon>Metazoa</taxon>
        <taxon>Ecdysozoa</taxon>
        <taxon>Arthropoda</taxon>
        <taxon>Hexapoda</taxon>
        <taxon>Insecta</taxon>
        <taxon>Pterygota</taxon>
        <taxon>Neoptera</taxon>
        <taxon>Endopterygota</taxon>
        <taxon>Hymenoptera</taxon>
        <taxon>Apocrita</taxon>
        <taxon>Aculeata</taxon>
        <taxon>Apoidea</taxon>
        <taxon>Anthophila</taxon>
        <taxon>Apidae</taxon>
        <taxon>Melipona</taxon>
    </lineage>
</organism>
<feature type="region of interest" description="Disordered" evidence="10">
    <location>
        <begin position="34"/>
        <end position="56"/>
    </location>
</feature>
<evidence type="ECO:0000256" key="3">
    <source>
        <dbReference type="ARBA" id="ARBA00007167"/>
    </source>
</evidence>
<dbReference type="GO" id="GO:0005737">
    <property type="term" value="C:cytoplasm"/>
    <property type="evidence" value="ECO:0007669"/>
    <property type="project" value="UniProtKB-SubCell"/>
</dbReference>
<dbReference type="InterPro" id="IPR024786">
    <property type="entry name" value="TORC"/>
</dbReference>
<keyword evidence="6" id="KW-0805">Transcription regulation</keyword>
<accession>A0A0N0BDU7</accession>
<dbReference type="GO" id="GO:0045944">
    <property type="term" value="P:positive regulation of transcription by RNA polymerase II"/>
    <property type="evidence" value="ECO:0007669"/>
    <property type="project" value="TreeGrafter"/>
</dbReference>
<evidence type="ECO:0000256" key="8">
    <source>
        <dbReference type="ARBA" id="ARBA00023163"/>
    </source>
</evidence>
<evidence type="ECO:0000256" key="9">
    <source>
        <dbReference type="ARBA" id="ARBA00023242"/>
    </source>
</evidence>
<comment type="subcellular location">
    <subcellularLocation>
        <location evidence="2">Cytoplasm</location>
    </subcellularLocation>
    <subcellularLocation>
        <location evidence="1">Nucleus</location>
    </subcellularLocation>
</comment>
<dbReference type="GO" id="GO:0005634">
    <property type="term" value="C:nucleus"/>
    <property type="evidence" value="ECO:0007669"/>
    <property type="project" value="UniProtKB-SubCell"/>
</dbReference>
<evidence type="ECO:0000313" key="12">
    <source>
        <dbReference type="EMBL" id="KOX70968.1"/>
    </source>
</evidence>
<comment type="similarity">
    <text evidence="3">Belongs to the TORC family.</text>
</comment>
<dbReference type="InterPro" id="IPR024783">
    <property type="entry name" value="TORC_N"/>
</dbReference>
<keyword evidence="5" id="KW-0597">Phosphoprotein</keyword>
<evidence type="ECO:0000256" key="7">
    <source>
        <dbReference type="ARBA" id="ARBA00023159"/>
    </source>
</evidence>
<dbReference type="EMBL" id="KQ435850">
    <property type="protein sequence ID" value="KOX70968.1"/>
    <property type="molecule type" value="Genomic_DNA"/>
</dbReference>
<proteinExistence type="inferred from homology"/>